<keyword evidence="2" id="KW-1185">Reference proteome</keyword>
<dbReference type="Proteomes" id="UP001190700">
    <property type="component" value="Unassembled WGS sequence"/>
</dbReference>
<accession>A0AAE0F813</accession>
<dbReference type="EMBL" id="LGRX02023223">
    <property type="protein sequence ID" value="KAK3254757.1"/>
    <property type="molecule type" value="Genomic_DNA"/>
</dbReference>
<gene>
    <name evidence="1" type="ORF">CYMTET_36039</name>
</gene>
<name>A0AAE0F813_9CHLO</name>
<evidence type="ECO:0000313" key="1">
    <source>
        <dbReference type="EMBL" id="KAK3254757.1"/>
    </source>
</evidence>
<organism evidence="1 2">
    <name type="scientific">Cymbomonas tetramitiformis</name>
    <dbReference type="NCBI Taxonomy" id="36881"/>
    <lineage>
        <taxon>Eukaryota</taxon>
        <taxon>Viridiplantae</taxon>
        <taxon>Chlorophyta</taxon>
        <taxon>Pyramimonadophyceae</taxon>
        <taxon>Pyramimonadales</taxon>
        <taxon>Pyramimonadaceae</taxon>
        <taxon>Cymbomonas</taxon>
    </lineage>
</organism>
<evidence type="ECO:0000313" key="2">
    <source>
        <dbReference type="Proteomes" id="UP001190700"/>
    </source>
</evidence>
<comment type="caution">
    <text evidence="1">The sequence shown here is derived from an EMBL/GenBank/DDBJ whole genome shotgun (WGS) entry which is preliminary data.</text>
</comment>
<dbReference type="AlphaFoldDB" id="A0AAE0F813"/>
<reference evidence="1 2" key="1">
    <citation type="journal article" date="2015" name="Genome Biol. Evol.">
        <title>Comparative Genomics of a Bacterivorous Green Alga Reveals Evolutionary Causalities and Consequences of Phago-Mixotrophic Mode of Nutrition.</title>
        <authorList>
            <person name="Burns J.A."/>
            <person name="Paasch A."/>
            <person name="Narechania A."/>
            <person name="Kim E."/>
        </authorList>
    </citation>
    <scope>NUCLEOTIDE SEQUENCE [LARGE SCALE GENOMIC DNA]</scope>
    <source>
        <strain evidence="1 2">PLY_AMNH</strain>
    </source>
</reference>
<sequence length="82" mass="8756">MYGGFVVLTCGNGDLTVAQTHTGPDASLAYGLDWSHEVLPAPALSAEPPVLPAEVPTEHPYALIAGCSFYDRTVHLWTCDLK</sequence>
<protein>
    <submittedName>
        <fullName evidence="1">Uncharacterized protein</fullName>
    </submittedName>
</protein>
<proteinExistence type="predicted"/>